<evidence type="ECO:0000256" key="1">
    <source>
        <dbReference type="SAM" id="MobiDB-lite"/>
    </source>
</evidence>
<comment type="caution">
    <text evidence="3">The sequence shown here is derived from an EMBL/GenBank/DDBJ whole genome shotgun (WGS) entry which is preliminary data.</text>
</comment>
<feature type="compositionally biased region" description="Low complexity" evidence="1">
    <location>
        <begin position="96"/>
        <end position="116"/>
    </location>
</feature>
<keyword evidence="2" id="KW-0812">Transmembrane</keyword>
<protein>
    <recommendedName>
        <fullName evidence="5">DUF4878 domain-containing protein</fullName>
    </recommendedName>
</protein>
<accession>A0ABP4SNL3</accession>
<dbReference type="RefSeq" id="WP_344485942.1">
    <property type="nucleotide sequence ID" value="NZ_BAAAQF010000006.1"/>
</dbReference>
<feature type="compositionally biased region" description="Pro residues" evidence="1">
    <location>
        <begin position="63"/>
        <end position="77"/>
    </location>
</feature>
<keyword evidence="2" id="KW-1133">Transmembrane helix</keyword>
<keyword evidence="4" id="KW-1185">Reference proteome</keyword>
<evidence type="ECO:0000313" key="4">
    <source>
        <dbReference type="Proteomes" id="UP001499851"/>
    </source>
</evidence>
<feature type="compositionally biased region" description="Low complexity" evidence="1">
    <location>
        <begin position="126"/>
        <end position="154"/>
    </location>
</feature>
<feature type="compositionally biased region" description="Basic and acidic residues" evidence="1">
    <location>
        <begin position="46"/>
        <end position="62"/>
    </location>
</feature>
<evidence type="ECO:0008006" key="5">
    <source>
        <dbReference type="Google" id="ProtNLM"/>
    </source>
</evidence>
<feature type="compositionally biased region" description="Basic and acidic residues" evidence="1">
    <location>
        <begin position="1"/>
        <end position="14"/>
    </location>
</feature>
<dbReference type="Proteomes" id="UP001499851">
    <property type="component" value="Unassembled WGS sequence"/>
</dbReference>
<proteinExistence type="predicted"/>
<organism evidence="3 4">
    <name type="scientific">Glycomyces endophyticus</name>
    <dbReference type="NCBI Taxonomy" id="480996"/>
    <lineage>
        <taxon>Bacteria</taxon>
        <taxon>Bacillati</taxon>
        <taxon>Actinomycetota</taxon>
        <taxon>Actinomycetes</taxon>
        <taxon>Glycomycetales</taxon>
        <taxon>Glycomycetaceae</taxon>
        <taxon>Glycomyces</taxon>
    </lineage>
</organism>
<reference evidence="4" key="1">
    <citation type="journal article" date="2019" name="Int. J. Syst. Evol. Microbiol.">
        <title>The Global Catalogue of Microorganisms (GCM) 10K type strain sequencing project: providing services to taxonomists for standard genome sequencing and annotation.</title>
        <authorList>
            <consortium name="The Broad Institute Genomics Platform"/>
            <consortium name="The Broad Institute Genome Sequencing Center for Infectious Disease"/>
            <person name="Wu L."/>
            <person name="Ma J."/>
        </authorList>
    </citation>
    <scope>NUCLEOTIDE SEQUENCE [LARGE SCALE GENOMIC DNA]</scope>
    <source>
        <strain evidence="4">JCM 16001</strain>
    </source>
</reference>
<dbReference type="EMBL" id="BAAAQF010000006">
    <property type="protein sequence ID" value="GAA1675205.1"/>
    <property type="molecule type" value="Genomic_DNA"/>
</dbReference>
<evidence type="ECO:0000313" key="3">
    <source>
        <dbReference type="EMBL" id="GAA1675205.1"/>
    </source>
</evidence>
<feature type="compositionally biased region" description="Pro residues" evidence="1">
    <location>
        <begin position="155"/>
        <end position="173"/>
    </location>
</feature>
<name>A0ABP4SNL3_9ACTN</name>
<evidence type="ECO:0000256" key="2">
    <source>
        <dbReference type="SAM" id="Phobius"/>
    </source>
</evidence>
<feature type="transmembrane region" description="Helical" evidence="2">
    <location>
        <begin position="187"/>
        <end position="212"/>
    </location>
</feature>
<keyword evidence="2" id="KW-0472">Membrane</keyword>
<feature type="region of interest" description="Disordered" evidence="1">
    <location>
        <begin position="1"/>
        <end position="173"/>
    </location>
</feature>
<sequence>MTDRDPARPDRDADAAPDAAAGEPIADQTPPLEHTGSRPAPELGDPPERTDPGPELVEHLDPPLEPIPDLAPAPEPEAPAQHAPEPIEVESHTSVEAVAEPAAPAQLAPESGAAPIPFEPEPSVPEPAEAPAASDPGTADTLALPPTTLAVEPPAAAPSAPPPPTGVPVPFAAPPTERNGAKLALKLGFGIGGGVLLSAAVIIAVVVAFVTFANSISDEVQDTAAEFVGELADEDWDAAYAMLCEDLRERPAGEYVPEWESWDPASAEVQPLAFDDVDVRVRLADGSEIAIVVQVDQTAESLGTSVCGWYDVE</sequence>
<gene>
    <name evidence="3" type="ORF">GCM10009830_22220</name>
</gene>